<proteinExistence type="predicted"/>
<evidence type="ECO:0000313" key="1">
    <source>
        <dbReference type="EMBL" id="KAF1978857.1"/>
    </source>
</evidence>
<dbReference type="AlphaFoldDB" id="A0A6A5W0E3"/>
<sequence length="67" mass="7689">ATSIAPIKADVVLKRFRKQDNNKSEAWLSALLPEDWRQMERLIRAVVKDTSAETSQKLSQTLHQLQV</sequence>
<reference evidence="1" key="1">
    <citation type="journal article" date="2020" name="Stud. Mycol.">
        <title>101 Dothideomycetes genomes: a test case for predicting lifestyles and emergence of pathogens.</title>
        <authorList>
            <person name="Haridas S."/>
            <person name="Albert R."/>
            <person name="Binder M."/>
            <person name="Bloem J."/>
            <person name="Labutti K."/>
            <person name="Salamov A."/>
            <person name="Andreopoulos B."/>
            <person name="Baker S."/>
            <person name="Barry K."/>
            <person name="Bills G."/>
            <person name="Bluhm B."/>
            <person name="Cannon C."/>
            <person name="Castanera R."/>
            <person name="Culley D."/>
            <person name="Daum C."/>
            <person name="Ezra D."/>
            <person name="Gonzalez J."/>
            <person name="Henrissat B."/>
            <person name="Kuo A."/>
            <person name="Liang C."/>
            <person name="Lipzen A."/>
            <person name="Lutzoni F."/>
            <person name="Magnuson J."/>
            <person name="Mondo S."/>
            <person name="Nolan M."/>
            <person name="Ohm R."/>
            <person name="Pangilinan J."/>
            <person name="Park H.-J."/>
            <person name="Ramirez L."/>
            <person name="Alfaro M."/>
            <person name="Sun H."/>
            <person name="Tritt A."/>
            <person name="Yoshinaga Y."/>
            <person name="Zwiers L.-H."/>
            <person name="Turgeon B."/>
            <person name="Goodwin S."/>
            <person name="Spatafora J."/>
            <person name="Crous P."/>
            <person name="Grigoriev I."/>
        </authorList>
    </citation>
    <scope>NUCLEOTIDE SEQUENCE</scope>
    <source>
        <strain evidence="1">CBS 107.79</strain>
    </source>
</reference>
<evidence type="ECO:0000313" key="2">
    <source>
        <dbReference type="Proteomes" id="UP000800036"/>
    </source>
</evidence>
<dbReference type="EMBL" id="ML976659">
    <property type="protein sequence ID" value="KAF1978857.1"/>
    <property type="molecule type" value="Genomic_DNA"/>
</dbReference>
<organism evidence="1 2">
    <name type="scientific">Bimuria novae-zelandiae CBS 107.79</name>
    <dbReference type="NCBI Taxonomy" id="1447943"/>
    <lineage>
        <taxon>Eukaryota</taxon>
        <taxon>Fungi</taxon>
        <taxon>Dikarya</taxon>
        <taxon>Ascomycota</taxon>
        <taxon>Pezizomycotina</taxon>
        <taxon>Dothideomycetes</taxon>
        <taxon>Pleosporomycetidae</taxon>
        <taxon>Pleosporales</taxon>
        <taxon>Massarineae</taxon>
        <taxon>Didymosphaeriaceae</taxon>
        <taxon>Bimuria</taxon>
    </lineage>
</organism>
<keyword evidence="2" id="KW-1185">Reference proteome</keyword>
<dbReference type="Proteomes" id="UP000800036">
    <property type="component" value="Unassembled WGS sequence"/>
</dbReference>
<accession>A0A6A5W0E3</accession>
<gene>
    <name evidence="1" type="ORF">BU23DRAFT_647408</name>
</gene>
<name>A0A6A5W0E3_9PLEO</name>
<feature type="non-terminal residue" evidence="1">
    <location>
        <position position="1"/>
    </location>
</feature>
<protein>
    <submittedName>
        <fullName evidence="1">Uncharacterized protein</fullName>
    </submittedName>
</protein>
<dbReference type="OrthoDB" id="3795213at2759"/>